<proteinExistence type="predicted"/>
<evidence type="ECO:0000313" key="2">
    <source>
        <dbReference type="Proteomes" id="UP000230423"/>
    </source>
</evidence>
<dbReference type="AlphaFoldDB" id="A0A2G9V0S6"/>
<dbReference type="Proteomes" id="UP000230423">
    <property type="component" value="Unassembled WGS sequence"/>
</dbReference>
<gene>
    <name evidence="1" type="ORF">TELCIR_01853</name>
</gene>
<keyword evidence="2" id="KW-1185">Reference proteome</keyword>
<protein>
    <submittedName>
        <fullName evidence="1">Uncharacterized protein</fullName>
    </submittedName>
</protein>
<organism evidence="1 2">
    <name type="scientific">Teladorsagia circumcincta</name>
    <name type="common">Brown stomach worm</name>
    <name type="synonym">Ostertagia circumcincta</name>
    <dbReference type="NCBI Taxonomy" id="45464"/>
    <lineage>
        <taxon>Eukaryota</taxon>
        <taxon>Metazoa</taxon>
        <taxon>Ecdysozoa</taxon>
        <taxon>Nematoda</taxon>
        <taxon>Chromadorea</taxon>
        <taxon>Rhabditida</taxon>
        <taxon>Rhabditina</taxon>
        <taxon>Rhabditomorpha</taxon>
        <taxon>Strongyloidea</taxon>
        <taxon>Trichostrongylidae</taxon>
        <taxon>Teladorsagia</taxon>
    </lineage>
</organism>
<evidence type="ECO:0000313" key="1">
    <source>
        <dbReference type="EMBL" id="PIO76083.1"/>
    </source>
</evidence>
<dbReference type="EMBL" id="KZ345081">
    <property type="protein sequence ID" value="PIO76083.1"/>
    <property type="molecule type" value="Genomic_DNA"/>
</dbReference>
<reference evidence="1 2" key="1">
    <citation type="submission" date="2015-09" db="EMBL/GenBank/DDBJ databases">
        <title>Draft genome of the parasitic nematode Teladorsagia circumcincta isolate WARC Sus (inbred).</title>
        <authorList>
            <person name="Mitreva M."/>
        </authorList>
    </citation>
    <scope>NUCLEOTIDE SEQUENCE [LARGE SCALE GENOMIC DNA]</scope>
    <source>
        <strain evidence="1 2">S</strain>
    </source>
</reference>
<accession>A0A2G9V0S6</accession>
<sequence length="68" mass="7565">MRRGRDPMTLSTATMASSIGPVLQARDTNTDVLGRYYSYADSLMPHSLSRGQKLPVYSLCYVHAVPIF</sequence>
<name>A0A2G9V0S6_TELCI</name>